<organism evidence="3 4">
    <name type="scientific">Colletotrichum navitas</name>
    <dbReference type="NCBI Taxonomy" id="681940"/>
    <lineage>
        <taxon>Eukaryota</taxon>
        <taxon>Fungi</taxon>
        <taxon>Dikarya</taxon>
        <taxon>Ascomycota</taxon>
        <taxon>Pezizomycotina</taxon>
        <taxon>Sordariomycetes</taxon>
        <taxon>Hypocreomycetidae</taxon>
        <taxon>Glomerellales</taxon>
        <taxon>Glomerellaceae</taxon>
        <taxon>Colletotrichum</taxon>
        <taxon>Colletotrichum graminicola species complex</taxon>
    </lineage>
</organism>
<proteinExistence type="predicted"/>
<protein>
    <submittedName>
        <fullName evidence="3">Uncharacterized protein</fullName>
    </submittedName>
</protein>
<keyword evidence="2" id="KW-0472">Membrane</keyword>
<evidence type="ECO:0000256" key="2">
    <source>
        <dbReference type="SAM" id="Phobius"/>
    </source>
</evidence>
<sequence>MFFAVFLNRGSLFVLFNYNGEWSRSEVRDRTDAMDWRRQLRACKLLAGAVTLGRHPSPSSRSHSCNPNPSRRVNSSNVRSHLPFHNGWQPPDRIPQGVGAVTGSEAIMTAGAIKTAERATSEKAIPTAEVGTSSDPTAEAITSSDTTDKVIASSEASTSSEAITTAEVITTVEVVTSSEAINGSEVITSYNVIAANEVITSPDTVVEAITTAKVITGPSTNKGLLSTVAATIQLLIFAIITLYNDLSAIHVTISLPKGWAVIFALLVKLLARGRG</sequence>
<name>A0AAD8UZS3_9PEZI</name>
<evidence type="ECO:0000313" key="3">
    <source>
        <dbReference type="EMBL" id="KAK1570198.1"/>
    </source>
</evidence>
<gene>
    <name evidence="3" type="ORF">LY79DRAFT_677809</name>
</gene>
<dbReference type="Proteomes" id="UP001230504">
    <property type="component" value="Unassembled WGS sequence"/>
</dbReference>
<evidence type="ECO:0000313" key="4">
    <source>
        <dbReference type="Proteomes" id="UP001230504"/>
    </source>
</evidence>
<keyword evidence="2" id="KW-1133">Transmembrane helix</keyword>
<feature type="transmembrane region" description="Helical" evidence="2">
    <location>
        <begin position="249"/>
        <end position="271"/>
    </location>
</feature>
<dbReference type="AlphaFoldDB" id="A0AAD8UZS3"/>
<dbReference type="EMBL" id="JAHLJV010000109">
    <property type="protein sequence ID" value="KAK1570198.1"/>
    <property type="molecule type" value="Genomic_DNA"/>
</dbReference>
<dbReference type="RefSeq" id="XP_060408349.1">
    <property type="nucleotide sequence ID" value="XM_060564490.1"/>
</dbReference>
<dbReference type="GeneID" id="85448730"/>
<feature type="region of interest" description="Disordered" evidence="1">
    <location>
        <begin position="52"/>
        <end position="76"/>
    </location>
</feature>
<keyword evidence="4" id="KW-1185">Reference proteome</keyword>
<evidence type="ECO:0000256" key="1">
    <source>
        <dbReference type="SAM" id="MobiDB-lite"/>
    </source>
</evidence>
<keyword evidence="2" id="KW-0812">Transmembrane</keyword>
<accession>A0AAD8UZS3</accession>
<feature type="compositionally biased region" description="Low complexity" evidence="1">
    <location>
        <begin position="54"/>
        <end position="76"/>
    </location>
</feature>
<feature type="transmembrane region" description="Helical" evidence="2">
    <location>
        <begin position="223"/>
        <end position="243"/>
    </location>
</feature>
<reference evidence="3" key="1">
    <citation type="submission" date="2021-06" db="EMBL/GenBank/DDBJ databases">
        <title>Comparative genomics, transcriptomics and evolutionary studies reveal genomic signatures of adaptation to plant cell wall in hemibiotrophic fungi.</title>
        <authorList>
            <consortium name="DOE Joint Genome Institute"/>
            <person name="Baroncelli R."/>
            <person name="Diaz J.F."/>
            <person name="Benocci T."/>
            <person name="Peng M."/>
            <person name="Battaglia E."/>
            <person name="Haridas S."/>
            <person name="Andreopoulos W."/>
            <person name="Labutti K."/>
            <person name="Pangilinan J."/>
            <person name="Floch G.L."/>
            <person name="Makela M.R."/>
            <person name="Henrissat B."/>
            <person name="Grigoriev I.V."/>
            <person name="Crouch J.A."/>
            <person name="De Vries R.P."/>
            <person name="Sukno S.A."/>
            <person name="Thon M.R."/>
        </authorList>
    </citation>
    <scope>NUCLEOTIDE SEQUENCE</scope>
    <source>
        <strain evidence="3">CBS 125086</strain>
    </source>
</reference>
<comment type="caution">
    <text evidence="3">The sequence shown here is derived from an EMBL/GenBank/DDBJ whole genome shotgun (WGS) entry which is preliminary data.</text>
</comment>
<feature type="compositionally biased region" description="Polar residues" evidence="1">
    <location>
        <begin position="130"/>
        <end position="145"/>
    </location>
</feature>
<feature type="region of interest" description="Disordered" evidence="1">
    <location>
        <begin position="118"/>
        <end position="157"/>
    </location>
</feature>